<dbReference type="EMBL" id="JAADZU010000025">
    <property type="protein sequence ID" value="NDK89868.1"/>
    <property type="molecule type" value="Genomic_DNA"/>
</dbReference>
<keyword evidence="2" id="KW-0812">Transmembrane</keyword>
<feature type="transmembrane region" description="Helical" evidence="2">
    <location>
        <begin position="40"/>
        <end position="63"/>
    </location>
</feature>
<protein>
    <submittedName>
        <fullName evidence="3">DUF4229 domain-containing protein</fullName>
    </submittedName>
</protein>
<evidence type="ECO:0000313" key="4">
    <source>
        <dbReference type="Proteomes" id="UP000466307"/>
    </source>
</evidence>
<keyword evidence="2" id="KW-1133">Transmembrane helix</keyword>
<evidence type="ECO:0000256" key="2">
    <source>
        <dbReference type="SAM" id="Phobius"/>
    </source>
</evidence>
<dbReference type="InterPro" id="IPR025323">
    <property type="entry name" value="DUF4229"/>
</dbReference>
<keyword evidence="4" id="KW-1185">Reference proteome</keyword>
<proteinExistence type="predicted"/>
<dbReference type="AlphaFoldDB" id="A0A7K3LNU9"/>
<comment type="caution">
    <text evidence="3">The sequence shown here is derived from an EMBL/GenBank/DDBJ whole genome shotgun (WGS) entry which is preliminary data.</text>
</comment>
<dbReference type="Proteomes" id="UP000466307">
    <property type="component" value="Unassembled WGS sequence"/>
</dbReference>
<reference evidence="3 4" key="1">
    <citation type="submission" date="2020-01" db="EMBL/GenBank/DDBJ databases">
        <title>Investigation of new actinobacteria for the biodesulphurisation of diesel fuel.</title>
        <authorList>
            <person name="Athi Narayanan S.M."/>
        </authorList>
    </citation>
    <scope>NUCLEOTIDE SEQUENCE [LARGE SCALE GENOMIC DNA]</scope>
    <source>
        <strain evidence="3 4">213E</strain>
    </source>
</reference>
<gene>
    <name evidence="3" type="ORF">GYA93_09795</name>
</gene>
<organism evidence="3 4">
    <name type="scientific">Gordonia desulfuricans</name>
    <dbReference type="NCBI Taxonomy" id="89051"/>
    <lineage>
        <taxon>Bacteria</taxon>
        <taxon>Bacillati</taxon>
        <taxon>Actinomycetota</taxon>
        <taxon>Actinomycetes</taxon>
        <taxon>Mycobacteriales</taxon>
        <taxon>Gordoniaceae</taxon>
        <taxon>Gordonia</taxon>
    </lineage>
</organism>
<accession>A0A7K3LNU9</accession>
<sequence length="127" mass="13485">MRAIGAPAARSGVRSVTRSRGRTLEGVSEEQKEHVGAGDLTLSIALYTVARLVLVVALAAIIWGVGKLAGVDVPVLVAAVFGVLIALPLGMVVFKKLRVRVNNQIAIVDGQRRARHEDLQSRLRGGN</sequence>
<feature type="transmembrane region" description="Helical" evidence="2">
    <location>
        <begin position="75"/>
        <end position="94"/>
    </location>
</feature>
<evidence type="ECO:0000313" key="3">
    <source>
        <dbReference type="EMBL" id="NDK89868.1"/>
    </source>
</evidence>
<feature type="region of interest" description="Disordered" evidence="1">
    <location>
        <begin position="1"/>
        <end position="31"/>
    </location>
</feature>
<name>A0A7K3LNU9_9ACTN</name>
<dbReference type="Pfam" id="PF14012">
    <property type="entry name" value="DUF4229"/>
    <property type="match status" value="1"/>
</dbReference>
<keyword evidence="2" id="KW-0472">Membrane</keyword>
<evidence type="ECO:0000256" key="1">
    <source>
        <dbReference type="SAM" id="MobiDB-lite"/>
    </source>
</evidence>